<keyword evidence="2" id="KW-0963">Cytoplasm</keyword>
<dbReference type="InterPro" id="IPR036291">
    <property type="entry name" value="NAD(P)-bd_dom_sf"/>
</dbReference>
<gene>
    <name evidence="15" type="ORF">ASZ90_006014</name>
</gene>
<reference evidence="15" key="1">
    <citation type="journal article" date="2015" name="Proc. Natl. Acad. Sci. U.S.A.">
        <title>Networks of energetic and metabolic interactions define dynamics in microbial communities.</title>
        <authorList>
            <person name="Embree M."/>
            <person name="Liu J.K."/>
            <person name="Al-Bassam M.M."/>
            <person name="Zengler K."/>
        </authorList>
    </citation>
    <scope>NUCLEOTIDE SEQUENCE</scope>
</reference>
<keyword evidence="4" id="KW-0521">NADP</keyword>
<dbReference type="SUPFAM" id="SSF51735">
    <property type="entry name" value="NAD(P)-binding Rossmann-fold domains"/>
    <property type="match status" value="1"/>
</dbReference>
<accession>A0A0W8FTY9</accession>
<dbReference type="EC" id="1.17.1.8" evidence="10"/>
<dbReference type="CDD" id="cd02274">
    <property type="entry name" value="DHDPR_N"/>
    <property type="match status" value="1"/>
</dbReference>
<dbReference type="Gene3D" id="3.40.50.720">
    <property type="entry name" value="NAD(P)-binding Rossmann-like Domain"/>
    <property type="match status" value="1"/>
</dbReference>
<dbReference type="Pfam" id="PF01113">
    <property type="entry name" value="DapB_N"/>
    <property type="match status" value="1"/>
</dbReference>
<evidence type="ECO:0000256" key="6">
    <source>
        <dbReference type="ARBA" id="ARBA00023002"/>
    </source>
</evidence>
<dbReference type="InterPro" id="IPR023940">
    <property type="entry name" value="DHDPR_bac"/>
</dbReference>
<evidence type="ECO:0000259" key="14">
    <source>
        <dbReference type="Pfam" id="PF05173"/>
    </source>
</evidence>
<comment type="catalytic activity">
    <reaction evidence="11">
        <text>(S)-2,3,4,5-tetrahydrodipicolinate + NADP(+) + H2O = (2S,4S)-4-hydroxy-2,3,4,5-tetrahydrodipicolinate + NADPH + H(+)</text>
        <dbReference type="Rhea" id="RHEA:35331"/>
        <dbReference type="ChEBI" id="CHEBI:15377"/>
        <dbReference type="ChEBI" id="CHEBI:15378"/>
        <dbReference type="ChEBI" id="CHEBI:16845"/>
        <dbReference type="ChEBI" id="CHEBI:57783"/>
        <dbReference type="ChEBI" id="CHEBI:58349"/>
        <dbReference type="ChEBI" id="CHEBI:67139"/>
        <dbReference type="EC" id="1.17.1.8"/>
    </reaction>
</comment>
<proteinExistence type="inferred from homology"/>
<evidence type="ECO:0000256" key="8">
    <source>
        <dbReference type="ARBA" id="ARBA00023154"/>
    </source>
</evidence>
<keyword evidence="6 15" id="KW-0560">Oxidoreductase</keyword>
<evidence type="ECO:0000256" key="4">
    <source>
        <dbReference type="ARBA" id="ARBA00022857"/>
    </source>
</evidence>
<dbReference type="InterPro" id="IPR000846">
    <property type="entry name" value="DapB_N"/>
</dbReference>
<evidence type="ECO:0000256" key="1">
    <source>
        <dbReference type="ARBA" id="ARBA00006642"/>
    </source>
</evidence>
<evidence type="ECO:0000256" key="9">
    <source>
        <dbReference type="ARBA" id="ARBA00037922"/>
    </source>
</evidence>
<dbReference type="InterPro" id="IPR022663">
    <property type="entry name" value="DapB_C"/>
</dbReference>
<dbReference type="GO" id="GO:0008839">
    <property type="term" value="F:4-hydroxy-tetrahydrodipicolinate reductase"/>
    <property type="evidence" value="ECO:0007669"/>
    <property type="project" value="UniProtKB-EC"/>
</dbReference>
<organism evidence="15">
    <name type="scientific">hydrocarbon metagenome</name>
    <dbReference type="NCBI Taxonomy" id="938273"/>
    <lineage>
        <taxon>unclassified sequences</taxon>
        <taxon>metagenomes</taxon>
        <taxon>ecological metagenomes</taxon>
    </lineage>
</organism>
<evidence type="ECO:0000256" key="2">
    <source>
        <dbReference type="ARBA" id="ARBA00022490"/>
    </source>
</evidence>
<evidence type="ECO:0000256" key="12">
    <source>
        <dbReference type="ARBA" id="ARBA00049396"/>
    </source>
</evidence>
<evidence type="ECO:0000313" key="15">
    <source>
        <dbReference type="EMBL" id="KUG24217.1"/>
    </source>
</evidence>
<dbReference type="PANTHER" id="PTHR20836">
    <property type="entry name" value="DIHYDRODIPICOLINATE REDUCTASE"/>
    <property type="match status" value="1"/>
</dbReference>
<dbReference type="PANTHER" id="PTHR20836:SF0">
    <property type="entry name" value="4-HYDROXY-TETRAHYDRODIPICOLINATE REDUCTASE 1, CHLOROPLASTIC-RELATED"/>
    <property type="match status" value="1"/>
</dbReference>
<evidence type="ECO:0000256" key="3">
    <source>
        <dbReference type="ARBA" id="ARBA00022605"/>
    </source>
</evidence>
<evidence type="ECO:0000256" key="11">
    <source>
        <dbReference type="ARBA" id="ARBA00049080"/>
    </source>
</evidence>
<dbReference type="FunFam" id="3.30.360.10:FF:000004">
    <property type="entry name" value="4-hydroxy-tetrahydrodipicolinate reductase"/>
    <property type="match status" value="1"/>
</dbReference>
<dbReference type="EMBL" id="LNQE01000857">
    <property type="protein sequence ID" value="KUG24217.1"/>
    <property type="molecule type" value="Genomic_DNA"/>
</dbReference>
<evidence type="ECO:0000259" key="13">
    <source>
        <dbReference type="Pfam" id="PF01113"/>
    </source>
</evidence>
<protein>
    <recommendedName>
        <fullName evidence="10">4-hydroxy-tetrahydrodipicolinate reductase</fullName>
        <ecNumber evidence="10">1.17.1.8</ecNumber>
    </recommendedName>
</protein>
<dbReference type="HAMAP" id="MF_00102">
    <property type="entry name" value="DapB"/>
    <property type="match status" value="1"/>
</dbReference>
<dbReference type="GO" id="GO:0019877">
    <property type="term" value="P:diaminopimelate biosynthetic process"/>
    <property type="evidence" value="ECO:0007669"/>
    <property type="project" value="UniProtKB-KW"/>
</dbReference>
<sequence>MVKVVVTGAGGRMGGKIISLISATEGINVVGAVEKDGHPIIGFDIGQGLGLGKTGILACDKLTECIDQADVVIDFTNHEVSLNYLRIANQKNRAIVIGSTGFTDSEMQEIKELAKNMRCVLSPNMSVGVNVMLKVLEYCAGILGDDYDVEIVEAHHHLKKDAPSGTALQMAKVIADKLGRDTDKSLVYSRQGLIGERTKKEIGIQTVRAGDIVGDHTVIFGGIGERLEFIHRAHNRDNFAKGAIRAARWIVNQKNGLYDMQDVLGLKENTS</sequence>
<dbReference type="SUPFAM" id="SSF55347">
    <property type="entry name" value="Glyceraldehyde-3-phosphate dehydrogenase-like, C-terminal domain"/>
    <property type="match status" value="1"/>
</dbReference>
<comment type="caution">
    <text evidence="15">The sequence shown here is derived from an EMBL/GenBank/DDBJ whole genome shotgun (WGS) entry which is preliminary data.</text>
</comment>
<evidence type="ECO:0000256" key="7">
    <source>
        <dbReference type="ARBA" id="ARBA00023027"/>
    </source>
</evidence>
<dbReference type="InterPro" id="IPR022664">
    <property type="entry name" value="DapB_N_CS"/>
</dbReference>
<dbReference type="Gene3D" id="3.30.360.10">
    <property type="entry name" value="Dihydrodipicolinate Reductase, domain 2"/>
    <property type="match status" value="1"/>
</dbReference>
<evidence type="ECO:0000256" key="10">
    <source>
        <dbReference type="ARBA" id="ARBA00038983"/>
    </source>
</evidence>
<keyword evidence="3" id="KW-0028">Amino-acid biosynthesis</keyword>
<keyword evidence="8" id="KW-0457">Lysine biosynthesis</keyword>
<comment type="similarity">
    <text evidence="1">Belongs to the DapB family.</text>
</comment>
<keyword evidence="7" id="KW-0520">NAD</keyword>
<dbReference type="GO" id="GO:0009089">
    <property type="term" value="P:lysine biosynthetic process via diaminopimelate"/>
    <property type="evidence" value="ECO:0007669"/>
    <property type="project" value="InterPro"/>
</dbReference>
<comment type="catalytic activity">
    <reaction evidence="12">
        <text>(S)-2,3,4,5-tetrahydrodipicolinate + NAD(+) + H2O = (2S,4S)-4-hydroxy-2,3,4,5-tetrahydrodipicolinate + NADH + H(+)</text>
        <dbReference type="Rhea" id="RHEA:35323"/>
        <dbReference type="ChEBI" id="CHEBI:15377"/>
        <dbReference type="ChEBI" id="CHEBI:15378"/>
        <dbReference type="ChEBI" id="CHEBI:16845"/>
        <dbReference type="ChEBI" id="CHEBI:57540"/>
        <dbReference type="ChEBI" id="CHEBI:57945"/>
        <dbReference type="ChEBI" id="CHEBI:67139"/>
        <dbReference type="EC" id="1.17.1.8"/>
    </reaction>
</comment>
<dbReference type="AlphaFoldDB" id="A0A0W8FTY9"/>
<dbReference type="Pfam" id="PF05173">
    <property type="entry name" value="DapB_C"/>
    <property type="match status" value="1"/>
</dbReference>
<dbReference type="GO" id="GO:0005829">
    <property type="term" value="C:cytosol"/>
    <property type="evidence" value="ECO:0007669"/>
    <property type="project" value="TreeGrafter"/>
</dbReference>
<feature type="domain" description="Dihydrodipicolinate reductase N-terminal" evidence="13">
    <location>
        <begin position="2"/>
        <end position="125"/>
    </location>
</feature>
<keyword evidence="5" id="KW-0220">Diaminopimelate biosynthesis</keyword>
<name>A0A0W8FTY9_9ZZZZ</name>
<evidence type="ECO:0000256" key="5">
    <source>
        <dbReference type="ARBA" id="ARBA00022915"/>
    </source>
</evidence>
<dbReference type="PIRSF" id="PIRSF000161">
    <property type="entry name" value="DHPR"/>
    <property type="match status" value="1"/>
</dbReference>
<comment type="pathway">
    <text evidence="9">Amino-acid biosynthesis; L-lysine biosynthesis via DAP pathway; (S)-tetrahydrodipicolinate from L-aspartate: step 4/4.</text>
</comment>
<dbReference type="NCBIfam" id="TIGR00036">
    <property type="entry name" value="dapB"/>
    <property type="match status" value="1"/>
</dbReference>
<dbReference type="PROSITE" id="PS01298">
    <property type="entry name" value="DAPB"/>
    <property type="match status" value="1"/>
</dbReference>
<feature type="domain" description="Dihydrodipicolinate reductase C-terminal" evidence="14">
    <location>
        <begin position="128"/>
        <end position="264"/>
    </location>
</feature>